<name>A0A8C4T5H1_ERPCA</name>
<evidence type="ECO:0000313" key="11">
    <source>
        <dbReference type="Ensembl" id="ENSECRP00000024441.1"/>
    </source>
</evidence>
<feature type="transmembrane region" description="Helical" evidence="9">
    <location>
        <begin position="199"/>
        <end position="219"/>
    </location>
</feature>
<keyword evidence="7 9" id="KW-0472">Membrane</keyword>
<dbReference type="Gene3D" id="1.10.287.70">
    <property type="match status" value="2"/>
</dbReference>
<keyword evidence="12" id="KW-1185">Reference proteome</keyword>
<evidence type="ECO:0000313" key="12">
    <source>
        <dbReference type="Proteomes" id="UP000694620"/>
    </source>
</evidence>
<evidence type="ECO:0000256" key="2">
    <source>
        <dbReference type="ARBA" id="ARBA00022448"/>
    </source>
</evidence>
<proteinExistence type="predicted"/>
<dbReference type="SMART" id="SM01053">
    <property type="entry name" value="CaMBD"/>
    <property type="match status" value="1"/>
</dbReference>
<dbReference type="RefSeq" id="XP_028678262.1">
    <property type="nucleotide sequence ID" value="XM_028822429.2"/>
</dbReference>
<dbReference type="GeneID" id="114667218"/>
<dbReference type="PANTHER" id="PTHR10153">
    <property type="entry name" value="SMALL CONDUCTANCE CALCIUM-ACTIVATED POTASSIUM CHANNEL"/>
    <property type="match status" value="1"/>
</dbReference>
<keyword evidence="2" id="KW-0813">Transport</keyword>
<evidence type="ECO:0000256" key="8">
    <source>
        <dbReference type="ARBA" id="ARBA00023303"/>
    </source>
</evidence>
<comment type="subcellular location">
    <subcellularLocation>
        <location evidence="1">Membrane</location>
        <topology evidence="1">Multi-pass membrane protein</topology>
    </subcellularLocation>
</comment>
<evidence type="ECO:0000256" key="9">
    <source>
        <dbReference type="SAM" id="Phobius"/>
    </source>
</evidence>
<keyword evidence="6" id="KW-0406">Ion transport</keyword>
<accession>A0A8C4T5H1</accession>
<evidence type="ECO:0000256" key="5">
    <source>
        <dbReference type="ARBA" id="ARBA00022989"/>
    </source>
</evidence>
<keyword evidence="3 9" id="KW-0812">Transmembrane</keyword>
<dbReference type="GeneTree" id="ENSGT00950000182904"/>
<reference evidence="11" key="2">
    <citation type="submission" date="2025-08" db="UniProtKB">
        <authorList>
            <consortium name="Ensembl"/>
        </authorList>
    </citation>
    <scope>IDENTIFICATION</scope>
</reference>
<dbReference type="Pfam" id="PF03530">
    <property type="entry name" value="SK_channel"/>
    <property type="match status" value="1"/>
</dbReference>
<dbReference type="GO" id="GO:0016020">
    <property type="term" value="C:membrane"/>
    <property type="evidence" value="ECO:0007669"/>
    <property type="project" value="UniProtKB-SubCell"/>
</dbReference>
<feature type="transmembrane region" description="Helical" evidence="9">
    <location>
        <begin position="99"/>
        <end position="122"/>
    </location>
</feature>
<feature type="transmembrane region" description="Helical" evidence="9">
    <location>
        <begin position="264"/>
        <end position="282"/>
    </location>
</feature>
<keyword evidence="5 9" id="KW-1133">Transmembrane helix</keyword>
<dbReference type="InterPro" id="IPR015449">
    <property type="entry name" value="K_chnl_Ca-activ_SK"/>
</dbReference>
<evidence type="ECO:0000256" key="6">
    <source>
        <dbReference type="ARBA" id="ARBA00023065"/>
    </source>
</evidence>
<dbReference type="InterPro" id="IPR004178">
    <property type="entry name" value="CaM-bd_dom"/>
</dbReference>
<sequence>MRAHREGIRAADTAIVMDLTLLQPQTTKCITDSPEISFRTGTPMKTSTQQHLTKLRVRKKLLLDKRRLCAWALGTALLGIFLMILHTESCWLSNGKITLFSYLIKWMITFSTLCLLGLIIAFHCKDIKLYIIDQSLEDWLIAITWKRLFFIFLELLVCMLHPFPIVWSLAHSKCGGGWQEDGNSSAASSPSSSSSSQPVFFFSGAELLLCNLMFLRLYLFHRAILLHSKVLLSASYRSIGSLNNINFHFRFVLKVLMKTYPGRTLLFIVISLLLIAAWMLSICERGVEHAAGRMDDALWLIAITFLTVGYGDMYPYTTCGRIVCLMTGVMGLGCTALLVAVVANKLEFNKAEKHVHNFMRDIQCYKKLQNAAADVLRECWLLHRSRRWKRDSQENRQKQRDLLEAIQLFRKARLDLRKLRDRASETIDLSKLQMIMCDLDANWKSSYKVLEHRIDSMEKKIDDLGKAFQNTSLLMASMIQQWPAPGMNRDTDIL</sequence>
<dbReference type="InterPro" id="IPR036122">
    <property type="entry name" value="CaM-bd_dom_sf"/>
</dbReference>
<evidence type="ECO:0000256" key="4">
    <source>
        <dbReference type="ARBA" id="ARBA00022860"/>
    </source>
</evidence>
<dbReference type="SUPFAM" id="SSF81327">
    <property type="entry name" value="Small-conductance potassium channel"/>
    <property type="match status" value="1"/>
</dbReference>
<gene>
    <name evidence="11" type="primary">kcnn4</name>
</gene>
<evidence type="ECO:0000256" key="7">
    <source>
        <dbReference type="ARBA" id="ARBA00023136"/>
    </source>
</evidence>
<reference evidence="11" key="3">
    <citation type="submission" date="2025-09" db="UniProtKB">
        <authorList>
            <consortium name="Ensembl"/>
        </authorList>
    </citation>
    <scope>IDENTIFICATION</scope>
</reference>
<dbReference type="Proteomes" id="UP000694620">
    <property type="component" value="Chromosome 17"/>
</dbReference>
<keyword evidence="4" id="KW-0112">Calmodulin-binding</keyword>
<organism evidence="11 12">
    <name type="scientific">Erpetoichthys calabaricus</name>
    <name type="common">Rope fish</name>
    <name type="synonym">Calamoichthys calabaricus</name>
    <dbReference type="NCBI Taxonomy" id="27687"/>
    <lineage>
        <taxon>Eukaryota</taxon>
        <taxon>Metazoa</taxon>
        <taxon>Chordata</taxon>
        <taxon>Craniata</taxon>
        <taxon>Vertebrata</taxon>
        <taxon>Euteleostomi</taxon>
        <taxon>Actinopterygii</taxon>
        <taxon>Polypteriformes</taxon>
        <taxon>Polypteridae</taxon>
        <taxon>Erpetoichthys</taxon>
    </lineage>
</organism>
<feature type="transmembrane region" description="Helical" evidence="9">
    <location>
        <begin position="68"/>
        <end position="87"/>
    </location>
</feature>
<dbReference type="SUPFAM" id="SSF81324">
    <property type="entry name" value="Voltage-gated potassium channels"/>
    <property type="match status" value="1"/>
</dbReference>
<keyword evidence="8" id="KW-0407">Ion channel</keyword>
<evidence type="ECO:0000256" key="1">
    <source>
        <dbReference type="ARBA" id="ARBA00004141"/>
    </source>
</evidence>
<feature type="transmembrane region" description="Helical" evidence="9">
    <location>
        <begin position="322"/>
        <end position="343"/>
    </location>
</feature>
<dbReference type="AlphaFoldDB" id="A0A8C4T5H1"/>
<dbReference type="Ensembl" id="ENSECRT00000024975.1">
    <property type="protein sequence ID" value="ENSECRP00000024441.1"/>
    <property type="gene ID" value="ENSECRG00000016560.1"/>
</dbReference>
<dbReference type="Pfam" id="PF07885">
    <property type="entry name" value="Ion_trans_2"/>
    <property type="match status" value="1"/>
</dbReference>
<dbReference type="GO" id="GO:0016286">
    <property type="term" value="F:small conductance calcium-activated potassium channel activity"/>
    <property type="evidence" value="ECO:0007669"/>
    <property type="project" value="InterPro"/>
</dbReference>
<evidence type="ECO:0000256" key="3">
    <source>
        <dbReference type="ARBA" id="ARBA00022692"/>
    </source>
</evidence>
<feature type="transmembrane region" description="Helical" evidence="9">
    <location>
        <begin position="148"/>
        <end position="170"/>
    </location>
</feature>
<reference evidence="11" key="1">
    <citation type="submission" date="2021-06" db="EMBL/GenBank/DDBJ databases">
        <authorList>
            <consortium name="Wellcome Sanger Institute Data Sharing"/>
        </authorList>
    </citation>
    <scope>NUCLEOTIDE SEQUENCE [LARGE SCALE GENOMIC DNA]</scope>
</reference>
<feature type="transmembrane region" description="Helical" evidence="9">
    <location>
        <begin position="297"/>
        <end position="315"/>
    </location>
</feature>
<dbReference type="Pfam" id="PF02888">
    <property type="entry name" value="CaMBD"/>
    <property type="match status" value="1"/>
</dbReference>
<protein>
    <submittedName>
        <fullName evidence="11">Potassium calcium-activated channel subfamily N member 4</fullName>
    </submittedName>
</protein>
<evidence type="ECO:0000259" key="10">
    <source>
        <dbReference type="SMART" id="SM01053"/>
    </source>
</evidence>
<dbReference type="GO" id="GO:0005516">
    <property type="term" value="F:calmodulin binding"/>
    <property type="evidence" value="ECO:0007669"/>
    <property type="project" value="UniProtKB-KW"/>
</dbReference>
<dbReference type="InterPro" id="IPR013099">
    <property type="entry name" value="K_chnl_dom"/>
</dbReference>
<dbReference type="OrthoDB" id="73653at2759"/>
<feature type="domain" description="Calmodulin-binding" evidence="10">
    <location>
        <begin position="361"/>
        <end position="435"/>
    </location>
</feature>